<dbReference type="GO" id="GO:0051539">
    <property type="term" value="F:4 iron, 4 sulfur cluster binding"/>
    <property type="evidence" value="ECO:0007669"/>
    <property type="project" value="UniProtKB-KW"/>
</dbReference>
<dbReference type="PANTHER" id="PTHR11228">
    <property type="entry name" value="RADICAL SAM DOMAIN PROTEIN"/>
    <property type="match status" value="1"/>
</dbReference>
<dbReference type="PANTHER" id="PTHR11228:SF7">
    <property type="entry name" value="PQQA PEPTIDE CYCLASE"/>
    <property type="match status" value="1"/>
</dbReference>
<dbReference type="SFLD" id="SFLDS00029">
    <property type="entry name" value="Radical_SAM"/>
    <property type="match status" value="2"/>
</dbReference>
<proteinExistence type="predicted"/>
<dbReference type="SFLD" id="SFLDG01387">
    <property type="entry name" value="BtrN-like_SPASM_domain_contain"/>
    <property type="match status" value="1"/>
</dbReference>
<dbReference type="Proteomes" id="UP000479526">
    <property type="component" value="Unassembled WGS sequence"/>
</dbReference>
<evidence type="ECO:0000256" key="1">
    <source>
        <dbReference type="ARBA" id="ARBA00001966"/>
    </source>
</evidence>
<reference evidence="9 10" key="1">
    <citation type="submission" date="2020-01" db="EMBL/GenBank/DDBJ databases">
        <title>Herbidospora sp. NEAU-GS84 nov., a novel actinomycete isolated from soil.</title>
        <authorList>
            <person name="Han L."/>
        </authorList>
    </citation>
    <scope>NUCLEOTIDE SEQUENCE [LARGE SCALE GENOMIC DNA]</scope>
    <source>
        <strain evidence="9 10">NEAU-GS84</strain>
    </source>
</reference>
<dbReference type="NCBIfam" id="NF045574">
    <property type="entry name" value="sacti_mat_StsB"/>
    <property type="match status" value="1"/>
</dbReference>
<dbReference type="Gene3D" id="3.20.20.70">
    <property type="entry name" value="Aldolase class I"/>
    <property type="match status" value="1"/>
</dbReference>
<dbReference type="GO" id="GO:0016491">
    <property type="term" value="F:oxidoreductase activity"/>
    <property type="evidence" value="ECO:0007669"/>
    <property type="project" value="UniProtKB-KW"/>
</dbReference>
<dbReference type="CDD" id="cd01335">
    <property type="entry name" value="Radical_SAM"/>
    <property type="match status" value="1"/>
</dbReference>
<dbReference type="NCBIfam" id="TIGR04085">
    <property type="entry name" value="rSAM_more_4Fe4S"/>
    <property type="match status" value="1"/>
</dbReference>
<dbReference type="InterPro" id="IPR023885">
    <property type="entry name" value="4Fe4S-binding_SPASM_dom"/>
</dbReference>
<evidence type="ECO:0000256" key="6">
    <source>
        <dbReference type="ARBA" id="ARBA00023004"/>
    </source>
</evidence>
<comment type="caution">
    <text evidence="9">The sequence shown here is derived from an EMBL/GenBank/DDBJ whole genome shotgun (WGS) entry which is preliminary data.</text>
</comment>
<dbReference type="InterPro" id="IPR054666">
    <property type="entry name" value="Sacti_mat_StsB"/>
</dbReference>
<comment type="cofactor">
    <cofactor evidence="1">
        <name>[4Fe-4S] cluster</name>
        <dbReference type="ChEBI" id="CHEBI:49883"/>
    </cofactor>
</comment>
<keyword evidence="7" id="KW-0411">Iron-sulfur</keyword>
<keyword evidence="5" id="KW-0560">Oxidoreductase</keyword>
<name>A0A7C9J4T2_9ACTN</name>
<dbReference type="GO" id="GO:0032324">
    <property type="term" value="P:molybdopterin cofactor biosynthetic process"/>
    <property type="evidence" value="ECO:0007669"/>
    <property type="project" value="UniProtKB-ARBA"/>
</dbReference>
<dbReference type="InterPro" id="IPR006638">
    <property type="entry name" value="Elp3/MiaA/NifB-like_rSAM"/>
</dbReference>
<dbReference type="SFLD" id="SFLDG01067">
    <property type="entry name" value="SPASM/twitch_domain_containing"/>
    <property type="match status" value="2"/>
</dbReference>
<keyword evidence="6" id="KW-0408">Iron</keyword>
<gene>
    <name evidence="9" type="ORF">GT755_19235</name>
</gene>
<dbReference type="InterPro" id="IPR013785">
    <property type="entry name" value="Aldolase_TIM"/>
</dbReference>
<evidence type="ECO:0000259" key="8">
    <source>
        <dbReference type="PROSITE" id="PS51918"/>
    </source>
</evidence>
<dbReference type="InterPro" id="IPR058240">
    <property type="entry name" value="rSAM_sf"/>
</dbReference>
<feature type="domain" description="Radical SAM core" evidence="8">
    <location>
        <begin position="89"/>
        <end position="294"/>
    </location>
</feature>
<evidence type="ECO:0000256" key="5">
    <source>
        <dbReference type="ARBA" id="ARBA00023002"/>
    </source>
</evidence>
<dbReference type="RefSeq" id="WP_161481041.1">
    <property type="nucleotide sequence ID" value="NZ_WXEW01000005.1"/>
</dbReference>
<evidence type="ECO:0000256" key="2">
    <source>
        <dbReference type="ARBA" id="ARBA00022485"/>
    </source>
</evidence>
<dbReference type="PROSITE" id="PS01305">
    <property type="entry name" value="MOAA_NIFB_PQQE"/>
    <property type="match status" value="1"/>
</dbReference>
<dbReference type="InterPro" id="IPR007197">
    <property type="entry name" value="rSAM"/>
</dbReference>
<evidence type="ECO:0000256" key="4">
    <source>
        <dbReference type="ARBA" id="ARBA00022723"/>
    </source>
</evidence>
<dbReference type="InterPro" id="IPR050377">
    <property type="entry name" value="Radical_SAM_PqqE_MftC-like"/>
</dbReference>
<accession>A0A7C9J4T2</accession>
<organism evidence="9 10">
    <name type="scientific">Herbidospora solisilvae</name>
    <dbReference type="NCBI Taxonomy" id="2696284"/>
    <lineage>
        <taxon>Bacteria</taxon>
        <taxon>Bacillati</taxon>
        <taxon>Actinomycetota</taxon>
        <taxon>Actinomycetes</taxon>
        <taxon>Streptosporangiales</taxon>
        <taxon>Streptosporangiaceae</taxon>
        <taxon>Herbidospora</taxon>
    </lineage>
</organism>
<dbReference type="SMART" id="SM00729">
    <property type="entry name" value="Elp3"/>
    <property type="match status" value="1"/>
</dbReference>
<dbReference type="SFLD" id="SFLDG01386">
    <property type="entry name" value="main_SPASM_domain-containing"/>
    <property type="match status" value="1"/>
</dbReference>
<evidence type="ECO:0000313" key="9">
    <source>
        <dbReference type="EMBL" id="NAS23820.1"/>
    </source>
</evidence>
<keyword evidence="10" id="KW-1185">Reference proteome</keyword>
<evidence type="ECO:0000256" key="3">
    <source>
        <dbReference type="ARBA" id="ARBA00022691"/>
    </source>
</evidence>
<dbReference type="AlphaFoldDB" id="A0A7C9J4T2"/>
<keyword evidence="2" id="KW-0004">4Fe-4S</keyword>
<protein>
    <submittedName>
        <fullName evidence="9">Radical SAM protein</fullName>
    </submittedName>
</protein>
<dbReference type="SUPFAM" id="SSF102114">
    <property type="entry name" value="Radical SAM enzymes"/>
    <property type="match status" value="1"/>
</dbReference>
<dbReference type="InterPro" id="IPR034391">
    <property type="entry name" value="AdoMet-like_SPASM_containing"/>
</dbReference>
<dbReference type="EMBL" id="WXEW01000005">
    <property type="protein sequence ID" value="NAS23820.1"/>
    <property type="molecule type" value="Genomic_DNA"/>
</dbReference>
<dbReference type="GO" id="GO:0046872">
    <property type="term" value="F:metal ion binding"/>
    <property type="evidence" value="ECO:0007669"/>
    <property type="project" value="UniProtKB-KW"/>
</dbReference>
<evidence type="ECO:0000256" key="7">
    <source>
        <dbReference type="ARBA" id="ARBA00023014"/>
    </source>
</evidence>
<evidence type="ECO:0000313" key="10">
    <source>
        <dbReference type="Proteomes" id="UP000479526"/>
    </source>
</evidence>
<sequence>MPGKLVKNRALFEVPEGLTYFVHDDRRLVVNPHSGGRVVLTSREFGVLTALARALPLDETLENEKALAKLILNYVVYYDGHRPNVAFQEPKLKQAYYAITDGCNLRCPYCYASSEKCLPNELKTDESLRLIEEIAEFGAEYVIFTGGEPMLRKDLFQIVEHARSLGLKCNIVTNATMIRKLETAQRFADLFNSVTVSVDGGTAETHDRTRGAGSFAKTHKALRLLNQVGVIPKINHIVTSENIDELEDFAQFIEGLEVHSIRLMYHNKLGRGVTDKADFGWQDHMRIQEIAWTSPAAGKLSPDGPRPLGPCAVKANCGMGGNEIYINSLGDVYPCKLVTGHEHYAGNVREQSLAEIFGAPVLKEMRTSSVLGGEYHADCARCYIKASCGGGCRASHMAESLDIKRNSRHQCRILRHGIATQLWLESGATGAELARNNDVMTTPRLVADDTIHPVFDDWTRYVPPMREPVKVGKLLPITPV</sequence>
<dbReference type="Pfam" id="PF04055">
    <property type="entry name" value="Radical_SAM"/>
    <property type="match status" value="1"/>
</dbReference>
<keyword evidence="3" id="KW-0949">S-adenosyl-L-methionine</keyword>
<dbReference type="PROSITE" id="PS51918">
    <property type="entry name" value="RADICAL_SAM"/>
    <property type="match status" value="1"/>
</dbReference>
<dbReference type="InterPro" id="IPR000385">
    <property type="entry name" value="MoaA_NifB_PqqE_Fe-S-bd_CS"/>
</dbReference>
<keyword evidence="4" id="KW-0479">Metal-binding</keyword>
<dbReference type="Pfam" id="PF13186">
    <property type="entry name" value="SPASM"/>
    <property type="match status" value="1"/>
</dbReference>